<name>A0ABR9UK92_9CYAN</name>
<evidence type="ECO:0000313" key="2">
    <source>
        <dbReference type="EMBL" id="MBE9146569.1"/>
    </source>
</evidence>
<accession>A0ABR9UK92</accession>
<dbReference type="Gene3D" id="2.60.120.200">
    <property type="match status" value="1"/>
</dbReference>
<dbReference type="RefSeq" id="WP_193871887.1">
    <property type="nucleotide sequence ID" value="NZ_JADEWU010000108.1"/>
</dbReference>
<gene>
    <name evidence="2" type="ORF">IQ236_25580</name>
</gene>
<keyword evidence="3" id="KW-1185">Reference proteome</keyword>
<evidence type="ECO:0000313" key="3">
    <source>
        <dbReference type="Proteomes" id="UP000640725"/>
    </source>
</evidence>
<comment type="caution">
    <text evidence="2">The sequence shown here is derived from an EMBL/GenBank/DDBJ whole genome shotgun (WGS) entry which is preliminary data.</text>
</comment>
<dbReference type="InterPro" id="IPR025592">
    <property type="entry name" value="DUF4347"/>
</dbReference>
<dbReference type="SUPFAM" id="SSF49899">
    <property type="entry name" value="Concanavalin A-like lectins/glucanases"/>
    <property type="match status" value="1"/>
</dbReference>
<dbReference type="Pfam" id="PF14252">
    <property type="entry name" value="DUF4347"/>
    <property type="match status" value="1"/>
</dbReference>
<protein>
    <submittedName>
        <fullName evidence="2">DUF4347 domain-containing protein</fullName>
    </submittedName>
</protein>
<dbReference type="EMBL" id="JADEWU010000108">
    <property type="protein sequence ID" value="MBE9146569.1"/>
    <property type="molecule type" value="Genomic_DNA"/>
</dbReference>
<dbReference type="InterPro" id="IPR013320">
    <property type="entry name" value="ConA-like_dom_sf"/>
</dbReference>
<organism evidence="2 3">
    <name type="scientific">Planktothrix mougeotii LEGE 06226</name>
    <dbReference type="NCBI Taxonomy" id="1828728"/>
    <lineage>
        <taxon>Bacteria</taxon>
        <taxon>Bacillati</taxon>
        <taxon>Cyanobacteriota</taxon>
        <taxon>Cyanophyceae</taxon>
        <taxon>Oscillatoriophycideae</taxon>
        <taxon>Oscillatoriales</taxon>
        <taxon>Microcoleaceae</taxon>
        <taxon>Planktothrix</taxon>
    </lineage>
</organism>
<feature type="domain" description="DUF4347" evidence="1">
    <location>
        <begin position="15"/>
        <end position="178"/>
    </location>
</feature>
<sequence length="733" mass="77620">MSSNNNFIQNSHQTLVVIDSQVENYETLLQGIDPNAEVVVLDPNQDGIHQITSLLSNFKNIDSLQIIAHGSSGSIQLGNTILDNQTLNQYTRQFQQWQTQLTADADILLYGCNVASGSLGQSFVTNLSQLTQTDVAASENLTGASYLGADWNLEYATGTIDTSLAIQTQTLSNYDGVLLNTLVDESFKDIDLNTTTLNWLYGNGEASPNLSTSNLPFLTARADRNPQPGGIPGVPTGTDPALIDSDGNGALRLTSVKNASGTSLTNQQGFIIYNNTIDSDKGLTILFDYYSYGGQFASGTPIVPYRADGLSFFLIDGSKSPTKAGAFGGSLGYAQNRNLNPDGTSAGTPTNGIEGGYIGIGFDEYGNFATQVNNSNRTVRVGSSNPDLKTPVRDSITIRGKEILLPGGTQDLSNSYDFIATYDALPNGVNGIDAPNDLYFDVNNNPVTVTRDTVGVKRKVGIQLSKDGILSLFFDTNSNGIGDAGEYVFDDLDLKAANGDTSLPSTFKFGFAAATGGATNIHEISNLKVLTLGSPPVVDLDYDDITVPAGYDYNTTFTEGDSPILIASSNNIVPTVSDPDGDDIISLTLAISNILDGVEEVLTIGGTQFPLNVTQTATVTVGTTSFTVKYDDTTKQVTITKPDNSNILTADLQTLLQSITYENTSQNPTVGARTISVIANDGVNVSNTAVSTITVAPFPDPPIIDLDGSTPGNNYSTTFTENSTGIAIADTDI</sequence>
<reference evidence="2 3" key="1">
    <citation type="submission" date="2020-10" db="EMBL/GenBank/DDBJ databases">
        <authorList>
            <person name="Castelo-Branco R."/>
            <person name="Eusebio N."/>
            <person name="Adriana R."/>
            <person name="Vieira A."/>
            <person name="Brugerolle De Fraissinette N."/>
            <person name="Rezende De Castro R."/>
            <person name="Schneider M.P."/>
            <person name="Vasconcelos V."/>
            <person name="Leao P.N."/>
        </authorList>
    </citation>
    <scope>NUCLEOTIDE SEQUENCE [LARGE SCALE GENOMIC DNA]</scope>
    <source>
        <strain evidence="2 3">LEGE 06226</strain>
    </source>
</reference>
<proteinExistence type="predicted"/>
<feature type="non-terminal residue" evidence="2">
    <location>
        <position position="733"/>
    </location>
</feature>
<evidence type="ECO:0000259" key="1">
    <source>
        <dbReference type="Pfam" id="PF14252"/>
    </source>
</evidence>
<dbReference type="Proteomes" id="UP000640725">
    <property type="component" value="Unassembled WGS sequence"/>
</dbReference>